<sequence>MTQPFETMEPLADEAASLLKALSHPARLMICCQLRDREMSVSEIENALDIRQPRLSRELAKLREEGLVETRREAKSIFYSLADNSRVGAMVDALCVVMLDKVVPGSRPLSRVARNAFLQKNLTEGAGQFARILD</sequence>
<dbReference type="AlphaFoldDB" id="A0A399QT30"/>
<accession>A0A399QT30</accession>
<dbReference type="CDD" id="cd00090">
    <property type="entry name" value="HTH_ARSR"/>
    <property type="match status" value="1"/>
</dbReference>
<name>A0A399QT30_9PROT</name>
<evidence type="ECO:0000259" key="4">
    <source>
        <dbReference type="PROSITE" id="PS50987"/>
    </source>
</evidence>
<reference evidence="5 6" key="1">
    <citation type="submission" date="2018-08" db="EMBL/GenBank/DDBJ databases">
        <title>Henriciella mobilis sp. nov., isolated from seawater.</title>
        <authorList>
            <person name="Cheng H."/>
            <person name="Wu Y.-H."/>
            <person name="Xu X.-W."/>
            <person name="Guo L.-L."/>
        </authorList>
    </citation>
    <scope>NUCLEOTIDE SEQUENCE [LARGE SCALE GENOMIC DNA]</scope>
    <source>
        <strain evidence="5 6">CCUG66934</strain>
    </source>
</reference>
<dbReference type="OrthoDB" id="194599at2"/>
<dbReference type="SMART" id="SM00418">
    <property type="entry name" value="HTH_ARSR"/>
    <property type="match status" value="1"/>
</dbReference>
<dbReference type="InterPro" id="IPR036388">
    <property type="entry name" value="WH-like_DNA-bd_sf"/>
</dbReference>
<dbReference type="PROSITE" id="PS50987">
    <property type="entry name" value="HTH_ARSR_2"/>
    <property type="match status" value="1"/>
</dbReference>
<organism evidence="5 6">
    <name type="scientific">Henriciella barbarensis</name>
    <dbReference type="NCBI Taxonomy" id="86342"/>
    <lineage>
        <taxon>Bacteria</taxon>
        <taxon>Pseudomonadati</taxon>
        <taxon>Pseudomonadota</taxon>
        <taxon>Alphaproteobacteria</taxon>
        <taxon>Hyphomonadales</taxon>
        <taxon>Hyphomonadaceae</taxon>
        <taxon>Henriciella</taxon>
    </lineage>
</organism>
<dbReference type="PANTHER" id="PTHR43132">
    <property type="entry name" value="ARSENICAL RESISTANCE OPERON REPRESSOR ARSR-RELATED"/>
    <property type="match status" value="1"/>
</dbReference>
<evidence type="ECO:0000256" key="3">
    <source>
        <dbReference type="ARBA" id="ARBA00023163"/>
    </source>
</evidence>
<dbReference type="InterPro" id="IPR001845">
    <property type="entry name" value="HTH_ArsR_DNA-bd_dom"/>
</dbReference>
<dbReference type="Gene3D" id="1.10.10.10">
    <property type="entry name" value="Winged helix-like DNA-binding domain superfamily/Winged helix DNA-binding domain"/>
    <property type="match status" value="1"/>
</dbReference>
<dbReference type="Proteomes" id="UP000265431">
    <property type="component" value="Unassembled WGS sequence"/>
</dbReference>
<keyword evidence="6" id="KW-1185">Reference proteome</keyword>
<evidence type="ECO:0000256" key="2">
    <source>
        <dbReference type="ARBA" id="ARBA00023125"/>
    </source>
</evidence>
<evidence type="ECO:0000313" key="6">
    <source>
        <dbReference type="Proteomes" id="UP000265431"/>
    </source>
</evidence>
<keyword evidence="1" id="KW-0805">Transcription regulation</keyword>
<evidence type="ECO:0000313" key="5">
    <source>
        <dbReference type="EMBL" id="RIJ21641.1"/>
    </source>
</evidence>
<dbReference type="PRINTS" id="PR00778">
    <property type="entry name" value="HTHARSR"/>
</dbReference>
<dbReference type="GO" id="GO:0003677">
    <property type="term" value="F:DNA binding"/>
    <property type="evidence" value="ECO:0007669"/>
    <property type="project" value="UniProtKB-KW"/>
</dbReference>
<dbReference type="Pfam" id="PF01022">
    <property type="entry name" value="HTH_5"/>
    <property type="match status" value="1"/>
</dbReference>
<dbReference type="PANTHER" id="PTHR43132:SF2">
    <property type="entry name" value="ARSENICAL RESISTANCE OPERON REPRESSOR ARSR-RELATED"/>
    <property type="match status" value="1"/>
</dbReference>
<dbReference type="NCBIfam" id="NF033788">
    <property type="entry name" value="HTH_metalloreg"/>
    <property type="match status" value="1"/>
</dbReference>
<dbReference type="EMBL" id="QWGB01000008">
    <property type="protein sequence ID" value="RIJ21641.1"/>
    <property type="molecule type" value="Genomic_DNA"/>
</dbReference>
<comment type="caution">
    <text evidence="5">The sequence shown here is derived from an EMBL/GenBank/DDBJ whole genome shotgun (WGS) entry which is preliminary data.</text>
</comment>
<protein>
    <submittedName>
        <fullName evidence="5">ArsR family transcriptional regulator</fullName>
    </submittedName>
</protein>
<feature type="domain" description="HTH arsR-type" evidence="4">
    <location>
        <begin position="7"/>
        <end position="101"/>
    </location>
</feature>
<dbReference type="InterPro" id="IPR051011">
    <property type="entry name" value="Metal_resp_trans_reg"/>
</dbReference>
<dbReference type="InterPro" id="IPR036390">
    <property type="entry name" value="WH_DNA-bd_sf"/>
</dbReference>
<keyword evidence="3" id="KW-0804">Transcription</keyword>
<gene>
    <name evidence="5" type="ORF">D1224_12855</name>
</gene>
<dbReference type="SUPFAM" id="SSF46785">
    <property type="entry name" value="Winged helix' DNA-binding domain"/>
    <property type="match status" value="1"/>
</dbReference>
<proteinExistence type="predicted"/>
<keyword evidence="2" id="KW-0238">DNA-binding</keyword>
<dbReference type="RefSeq" id="WP_119380360.1">
    <property type="nucleotide sequence ID" value="NZ_QWGB01000008.1"/>
</dbReference>
<dbReference type="GO" id="GO:0003700">
    <property type="term" value="F:DNA-binding transcription factor activity"/>
    <property type="evidence" value="ECO:0007669"/>
    <property type="project" value="InterPro"/>
</dbReference>
<evidence type="ECO:0000256" key="1">
    <source>
        <dbReference type="ARBA" id="ARBA00023015"/>
    </source>
</evidence>
<dbReference type="InterPro" id="IPR011991">
    <property type="entry name" value="ArsR-like_HTH"/>
</dbReference>